<evidence type="ECO:0000313" key="1">
    <source>
        <dbReference type="EMBL" id="CAK9140640.1"/>
    </source>
</evidence>
<gene>
    <name evidence="1" type="ORF">ILEXP_LOCUS8147</name>
</gene>
<dbReference type="Proteomes" id="UP001642360">
    <property type="component" value="Unassembled WGS sequence"/>
</dbReference>
<proteinExistence type="predicted"/>
<protein>
    <submittedName>
        <fullName evidence="1">Uncharacterized protein</fullName>
    </submittedName>
</protein>
<organism evidence="1 2">
    <name type="scientific">Ilex paraguariensis</name>
    <name type="common">yerba mate</name>
    <dbReference type="NCBI Taxonomy" id="185542"/>
    <lineage>
        <taxon>Eukaryota</taxon>
        <taxon>Viridiplantae</taxon>
        <taxon>Streptophyta</taxon>
        <taxon>Embryophyta</taxon>
        <taxon>Tracheophyta</taxon>
        <taxon>Spermatophyta</taxon>
        <taxon>Magnoliopsida</taxon>
        <taxon>eudicotyledons</taxon>
        <taxon>Gunneridae</taxon>
        <taxon>Pentapetalae</taxon>
        <taxon>asterids</taxon>
        <taxon>campanulids</taxon>
        <taxon>Aquifoliales</taxon>
        <taxon>Aquifoliaceae</taxon>
        <taxon>Ilex</taxon>
    </lineage>
</organism>
<name>A0ABC8RAR6_9AQUA</name>
<dbReference type="AlphaFoldDB" id="A0ABC8RAR6"/>
<accession>A0ABC8RAR6</accession>
<dbReference type="EMBL" id="CAUOFW020001059">
    <property type="protein sequence ID" value="CAK9140640.1"/>
    <property type="molecule type" value="Genomic_DNA"/>
</dbReference>
<reference evidence="1 2" key="1">
    <citation type="submission" date="2024-02" db="EMBL/GenBank/DDBJ databases">
        <authorList>
            <person name="Vignale AGUSTIN F."/>
            <person name="Sosa J E."/>
            <person name="Modenutti C."/>
        </authorList>
    </citation>
    <scope>NUCLEOTIDE SEQUENCE [LARGE SCALE GENOMIC DNA]</scope>
</reference>
<sequence>MRMGMDSLLLPTEGSPIKRRAGLGRKQAGREMGSPFHQALRSLCFNTEWKYSIFWNLKQAQITGTDGKVSSLLGLGYACSSTTLSPIAYILLFGTSSNMANQTTLSPIAYILLFWTSSNMANQTKLVVDNTLYIVQNCSRCCSPSSNTHYGSTVNYILIKTVAVMAVGPRGLELDA</sequence>
<keyword evidence="2" id="KW-1185">Reference proteome</keyword>
<evidence type="ECO:0000313" key="2">
    <source>
        <dbReference type="Proteomes" id="UP001642360"/>
    </source>
</evidence>
<comment type="caution">
    <text evidence="1">The sequence shown here is derived from an EMBL/GenBank/DDBJ whole genome shotgun (WGS) entry which is preliminary data.</text>
</comment>